<reference evidence="1 2" key="1">
    <citation type="journal article" date="2024" name="Plant J.">
        <title>Genome sequences and population genomics reveal climatic adaptation and genomic divergence between two closely related sweetgum species.</title>
        <authorList>
            <person name="Xu W.Q."/>
            <person name="Ren C.Q."/>
            <person name="Zhang X.Y."/>
            <person name="Comes H.P."/>
            <person name="Liu X.H."/>
            <person name="Li Y.G."/>
            <person name="Kettle C.J."/>
            <person name="Jalonen R."/>
            <person name="Gaisberger H."/>
            <person name="Ma Y.Z."/>
            <person name="Qiu Y.X."/>
        </authorList>
    </citation>
    <scope>NUCLEOTIDE SEQUENCE [LARGE SCALE GENOMIC DNA]</scope>
    <source>
        <strain evidence="1">Hangzhou</strain>
    </source>
</reference>
<dbReference type="AlphaFoldDB" id="A0AAP0R9U8"/>
<name>A0AAP0R9U8_LIQFO</name>
<gene>
    <name evidence="1" type="ORF">L1049_018281</name>
</gene>
<keyword evidence="2" id="KW-1185">Reference proteome</keyword>
<dbReference type="EMBL" id="JBBPBK010000012">
    <property type="protein sequence ID" value="KAK9273471.1"/>
    <property type="molecule type" value="Genomic_DNA"/>
</dbReference>
<organism evidence="1 2">
    <name type="scientific">Liquidambar formosana</name>
    <name type="common">Formosan gum</name>
    <dbReference type="NCBI Taxonomy" id="63359"/>
    <lineage>
        <taxon>Eukaryota</taxon>
        <taxon>Viridiplantae</taxon>
        <taxon>Streptophyta</taxon>
        <taxon>Embryophyta</taxon>
        <taxon>Tracheophyta</taxon>
        <taxon>Spermatophyta</taxon>
        <taxon>Magnoliopsida</taxon>
        <taxon>eudicotyledons</taxon>
        <taxon>Gunneridae</taxon>
        <taxon>Pentapetalae</taxon>
        <taxon>Saxifragales</taxon>
        <taxon>Altingiaceae</taxon>
        <taxon>Liquidambar</taxon>
    </lineage>
</organism>
<evidence type="ECO:0000313" key="2">
    <source>
        <dbReference type="Proteomes" id="UP001415857"/>
    </source>
</evidence>
<sequence length="107" mass="12162">MFLHDHKKCIEAQKTAMKPCFLDTVLPGHESVSHAECPQTKVAKTDLDSPRCYPEPVELPIAEFSDWLESSTRWNSPPTSPVHWDSLPSSPLAWEFEPVEFVLTARK</sequence>
<accession>A0AAP0R9U8</accession>
<evidence type="ECO:0000313" key="1">
    <source>
        <dbReference type="EMBL" id="KAK9273471.1"/>
    </source>
</evidence>
<proteinExistence type="predicted"/>
<dbReference type="GO" id="GO:0007346">
    <property type="term" value="P:regulation of mitotic cell cycle"/>
    <property type="evidence" value="ECO:0007669"/>
    <property type="project" value="InterPro"/>
</dbReference>
<dbReference type="PANTHER" id="PTHR35125">
    <property type="entry name" value="NEURON NAVIGATOR 1-LIKE-RELATED"/>
    <property type="match status" value="1"/>
</dbReference>
<dbReference type="Proteomes" id="UP001415857">
    <property type="component" value="Unassembled WGS sequence"/>
</dbReference>
<protein>
    <submittedName>
        <fullName evidence="1">Uncharacterized protein</fullName>
    </submittedName>
</protein>
<comment type="caution">
    <text evidence="1">The sequence shown here is derived from an EMBL/GenBank/DDBJ whole genome shotgun (WGS) entry which is preliminary data.</text>
</comment>
<dbReference type="PANTHER" id="PTHR35125:SF1">
    <property type="entry name" value="PROTEIN PATRONUS 2"/>
    <property type="match status" value="1"/>
</dbReference>
<dbReference type="InterPro" id="IPR039326">
    <property type="entry name" value="Patronus"/>
</dbReference>